<dbReference type="CDD" id="cd01949">
    <property type="entry name" value="GGDEF"/>
    <property type="match status" value="1"/>
</dbReference>
<accession>A0ABP4LJF1</accession>
<dbReference type="Pfam" id="PF00990">
    <property type="entry name" value="GGDEF"/>
    <property type="match status" value="1"/>
</dbReference>
<dbReference type="CDD" id="cd01948">
    <property type="entry name" value="EAL"/>
    <property type="match status" value="1"/>
</dbReference>
<dbReference type="EMBL" id="BAAAQD010000009">
    <property type="protein sequence ID" value="GAA1525210.1"/>
    <property type="molecule type" value="Genomic_DNA"/>
</dbReference>
<feature type="transmembrane region" description="Helical" evidence="1">
    <location>
        <begin position="124"/>
        <end position="146"/>
    </location>
</feature>
<feature type="transmembrane region" description="Helical" evidence="1">
    <location>
        <begin position="29"/>
        <end position="48"/>
    </location>
</feature>
<dbReference type="InterPro" id="IPR043128">
    <property type="entry name" value="Rev_trsase/Diguanyl_cyclase"/>
</dbReference>
<dbReference type="RefSeq" id="WP_344504235.1">
    <property type="nucleotide sequence ID" value="NZ_BAAAQD010000009.1"/>
</dbReference>
<evidence type="ECO:0000259" key="2">
    <source>
        <dbReference type="PROSITE" id="PS50883"/>
    </source>
</evidence>
<keyword evidence="1" id="KW-1133">Transmembrane helix</keyword>
<dbReference type="InterPro" id="IPR000160">
    <property type="entry name" value="GGDEF_dom"/>
</dbReference>
<name>A0ABP4LJF1_9ACTN</name>
<evidence type="ECO:0000313" key="5">
    <source>
        <dbReference type="Proteomes" id="UP001501470"/>
    </source>
</evidence>
<comment type="caution">
    <text evidence="4">The sequence shown here is derived from an EMBL/GenBank/DDBJ whole genome shotgun (WGS) entry which is preliminary data.</text>
</comment>
<proteinExistence type="predicted"/>
<feature type="domain" description="GGDEF" evidence="3">
    <location>
        <begin position="336"/>
        <end position="460"/>
    </location>
</feature>
<feature type="transmembrane region" description="Helical" evidence="1">
    <location>
        <begin position="283"/>
        <end position="303"/>
    </location>
</feature>
<dbReference type="InterPro" id="IPR001633">
    <property type="entry name" value="EAL_dom"/>
</dbReference>
<feature type="transmembrane region" description="Helical" evidence="1">
    <location>
        <begin position="184"/>
        <end position="206"/>
    </location>
</feature>
<dbReference type="SMART" id="SM00052">
    <property type="entry name" value="EAL"/>
    <property type="match status" value="1"/>
</dbReference>
<protein>
    <recommendedName>
        <fullName evidence="6">Diguanylate cyclase/phosphodiesterase</fullName>
    </recommendedName>
</protein>
<feature type="transmembrane region" description="Helical" evidence="1">
    <location>
        <begin position="212"/>
        <end position="231"/>
    </location>
</feature>
<dbReference type="PANTHER" id="PTHR44757:SF2">
    <property type="entry name" value="BIOFILM ARCHITECTURE MAINTENANCE PROTEIN MBAA"/>
    <property type="match status" value="1"/>
</dbReference>
<dbReference type="SMART" id="SM00267">
    <property type="entry name" value="GGDEF"/>
    <property type="match status" value="1"/>
</dbReference>
<feature type="transmembrane region" description="Helical" evidence="1">
    <location>
        <begin position="92"/>
        <end position="112"/>
    </location>
</feature>
<dbReference type="NCBIfam" id="TIGR00254">
    <property type="entry name" value="GGDEF"/>
    <property type="match status" value="1"/>
</dbReference>
<dbReference type="Pfam" id="PF00563">
    <property type="entry name" value="EAL"/>
    <property type="match status" value="1"/>
</dbReference>
<evidence type="ECO:0000259" key="3">
    <source>
        <dbReference type="PROSITE" id="PS50887"/>
    </source>
</evidence>
<evidence type="ECO:0000256" key="1">
    <source>
        <dbReference type="SAM" id="Phobius"/>
    </source>
</evidence>
<dbReference type="InterPro" id="IPR035919">
    <property type="entry name" value="EAL_sf"/>
</dbReference>
<feature type="transmembrane region" description="Helical" evidence="1">
    <location>
        <begin position="5"/>
        <end position="23"/>
    </location>
</feature>
<keyword evidence="1" id="KW-0812">Transmembrane</keyword>
<feature type="domain" description="EAL" evidence="2">
    <location>
        <begin position="468"/>
        <end position="723"/>
    </location>
</feature>
<dbReference type="Proteomes" id="UP001501470">
    <property type="component" value="Unassembled WGS sequence"/>
</dbReference>
<feature type="transmembrane region" description="Helical" evidence="1">
    <location>
        <begin position="252"/>
        <end position="271"/>
    </location>
</feature>
<dbReference type="SUPFAM" id="SSF141868">
    <property type="entry name" value="EAL domain-like"/>
    <property type="match status" value="1"/>
</dbReference>
<dbReference type="Gene3D" id="3.20.20.450">
    <property type="entry name" value="EAL domain"/>
    <property type="match status" value="1"/>
</dbReference>
<reference evidence="5" key="1">
    <citation type="journal article" date="2019" name="Int. J. Syst. Evol. Microbiol.">
        <title>The Global Catalogue of Microorganisms (GCM) 10K type strain sequencing project: providing services to taxonomists for standard genome sequencing and annotation.</title>
        <authorList>
            <consortium name="The Broad Institute Genomics Platform"/>
            <consortium name="The Broad Institute Genome Sequencing Center for Infectious Disease"/>
            <person name="Wu L."/>
            <person name="Ma J."/>
        </authorList>
    </citation>
    <scope>NUCLEOTIDE SEQUENCE [LARGE SCALE GENOMIC DNA]</scope>
    <source>
        <strain evidence="5">JCM 15933</strain>
    </source>
</reference>
<dbReference type="PROSITE" id="PS50883">
    <property type="entry name" value="EAL"/>
    <property type="match status" value="1"/>
</dbReference>
<dbReference type="PROSITE" id="PS50887">
    <property type="entry name" value="GGDEF"/>
    <property type="match status" value="1"/>
</dbReference>
<dbReference type="InterPro" id="IPR029787">
    <property type="entry name" value="Nucleotide_cyclase"/>
</dbReference>
<dbReference type="Gene3D" id="3.30.70.270">
    <property type="match status" value="1"/>
</dbReference>
<evidence type="ECO:0000313" key="4">
    <source>
        <dbReference type="EMBL" id="GAA1525210.1"/>
    </source>
</evidence>
<organism evidence="4 5">
    <name type="scientific">Dactylosporangium maewongense</name>
    <dbReference type="NCBI Taxonomy" id="634393"/>
    <lineage>
        <taxon>Bacteria</taxon>
        <taxon>Bacillati</taxon>
        <taxon>Actinomycetota</taxon>
        <taxon>Actinomycetes</taxon>
        <taxon>Micromonosporales</taxon>
        <taxon>Micromonosporaceae</taxon>
        <taxon>Dactylosporangium</taxon>
    </lineage>
</organism>
<dbReference type="InterPro" id="IPR052155">
    <property type="entry name" value="Biofilm_reg_signaling"/>
</dbReference>
<feature type="transmembrane region" description="Helical" evidence="1">
    <location>
        <begin position="158"/>
        <end position="177"/>
    </location>
</feature>
<feature type="transmembrane region" description="Helical" evidence="1">
    <location>
        <begin position="60"/>
        <end position="80"/>
    </location>
</feature>
<keyword evidence="5" id="KW-1185">Reference proteome</keyword>
<dbReference type="PANTHER" id="PTHR44757">
    <property type="entry name" value="DIGUANYLATE CYCLASE DGCP"/>
    <property type="match status" value="1"/>
</dbReference>
<dbReference type="SUPFAM" id="SSF55073">
    <property type="entry name" value="Nucleotide cyclase"/>
    <property type="match status" value="1"/>
</dbReference>
<sequence length="736" mass="78516">MRGKLWMWWTVAGVLTTVGYFLLPTGSLAAGLVYDGLGAAAATVLLAVAPRQAAKERPAWWLFAAGMLLWSSGDAVYTYYAHVLHQDPFPSVADALYLAAYPLLASGVFVLVRQRAGRSRAAVLDASIVATGAGLVLWTFLMQPIADDGTAIGTRVVALAYPAFDALLLAMLARLFVSGAVRDAGIGLLATSLALLNCADVMYSIVTSYTSYGGGLFDAGWMLSYVLWAAAGLHPSSRAPRAKAREARATVGWVRLLTLASSSLLAPGVLLVQGVTRPHDIDWLPVGACAVVLFLLVGVRMAGLVRQVHRLAMLDDLTGLANRRELEARIRAALDTPATVALIDLDDFKGINDRLGHGVGDRLLIAVAERLRSVARPGDTVARLGGDEFALLLPGGDVAAYAEALERPFQAGSHRLLVRASVGVADCLGTGEEFEPLRRADVAMYAAKKTGGRVLRYDTALDRQASEHAELGAELRTALDESQFFMAYQPIVALPSGETVAVEALVRWRHPLRGLVSPADFVPVAEHNGLIVELGAWILRESCARMAHWRATLGADAPQRVSVNVSARQLSEPGFAESVAAVLADTGLPPRHLVVEVTETAVFDSDTALDTLRAVRALGVRIALDDFGTGHSSLGLLQTAPVDILKVDKSFVDHVGTPGRQAVIARALIDVSNHLQLTAIAEGVETAAQAEELYRLGYRFVQGYLYGRPAPDLVRSSGQHQLTAWTTTVRRAAGTS</sequence>
<keyword evidence="1" id="KW-0472">Membrane</keyword>
<evidence type="ECO:0008006" key="6">
    <source>
        <dbReference type="Google" id="ProtNLM"/>
    </source>
</evidence>
<gene>
    <name evidence="4" type="ORF">GCM10009827_047380</name>
</gene>